<reference evidence="1" key="1">
    <citation type="submission" date="2023-06" db="EMBL/GenBank/DDBJ databases">
        <title>Reference genome for the Northern bat (Eptesicus nilssonii), a most northern bat species.</title>
        <authorList>
            <person name="Laine V.N."/>
            <person name="Pulliainen A.T."/>
            <person name="Lilley T.M."/>
        </authorList>
    </citation>
    <scope>NUCLEOTIDE SEQUENCE</scope>
    <source>
        <strain evidence="1">BLF_Eptnil</strain>
        <tissue evidence="1">Kidney</tissue>
    </source>
</reference>
<accession>A0AA40HAR9</accession>
<dbReference type="AlphaFoldDB" id="A0AA40HAR9"/>
<proteinExistence type="predicted"/>
<name>A0AA40HAR9_CNENI</name>
<dbReference type="EMBL" id="JAULJE010000025">
    <property type="protein sequence ID" value="KAK1327804.1"/>
    <property type="molecule type" value="Genomic_DNA"/>
</dbReference>
<evidence type="ECO:0000313" key="2">
    <source>
        <dbReference type="Proteomes" id="UP001177744"/>
    </source>
</evidence>
<gene>
    <name evidence="1" type="ORF">QTO34_012712</name>
</gene>
<sequence>MAGVLDTQNIFFRFSEVFICCFHSASPQGHQTSFCAERLDVSTREVILSREQVAQCHVISQLPQRAFPTREGIRVFKGAALHARTSETRLNRTRNLFQLEGNSWLG</sequence>
<evidence type="ECO:0000313" key="1">
    <source>
        <dbReference type="EMBL" id="KAK1327804.1"/>
    </source>
</evidence>
<organism evidence="1 2">
    <name type="scientific">Cnephaeus nilssonii</name>
    <name type="common">Northern bat</name>
    <name type="synonym">Eptesicus nilssonii</name>
    <dbReference type="NCBI Taxonomy" id="3371016"/>
    <lineage>
        <taxon>Eukaryota</taxon>
        <taxon>Metazoa</taxon>
        <taxon>Chordata</taxon>
        <taxon>Craniata</taxon>
        <taxon>Vertebrata</taxon>
        <taxon>Euteleostomi</taxon>
        <taxon>Mammalia</taxon>
        <taxon>Eutheria</taxon>
        <taxon>Laurasiatheria</taxon>
        <taxon>Chiroptera</taxon>
        <taxon>Yangochiroptera</taxon>
        <taxon>Vespertilionidae</taxon>
        <taxon>Cnephaeus</taxon>
    </lineage>
</organism>
<protein>
    <submittedName>
        <fullName evidence="1">Uncharacterized protein</fullName>
    </submittedName>
</protein>
<keyword evidence="2" id="KW-1185">Reference proteome</keyword>
<dbReference type="Proteomes" id="UP001177744">
    <property type="component" value="Unassembled WGS sequence"/>
</dbReference>
<comment type="caution">
    <text evidence="1">The sequence shown here is derived from an EMBL/GenBank/DDBJ whole genome shotgun (WGS) entry which is preliminary data.</text>
</comment>